<name>A0A2A8CX07_9BACT</name>
<organism evidence="3 4">
    <name type="scientific">Longibacter salinarum</name>
    <dbReference type="NCBI Taxonomy" id="1850348"/>
    <lineage>
        <taxon>Bacteria</taxon>
        <taxon>Pseudomonadati</taxon>
        <taxon>Rhodothermota</taxon>
        <taxon>Rhodothermia</taxon>
        <taxon>Rhodothermales</taxon>
        <taxon>Salisaetaceae</taxon>
        <taxon>Longibacter</taxon>
    </lineage>
</organism>
<dbReference type="OrthoDB" id="111691at2"/>
<evidence type="ECO:0000313" key="3">
    <source>
        <dbReference type="EMBL" id="PEN13279.1"/>
    </source>
</evidence>
<keyword evidence="2" id="KW-0812">Transmembrane</keyword>
<gene>
    <name evidence="3" type="ORF">CRI94_11610</name>
</gene>
<dbReference type="PANTHER" id="PTHR34219">
    <property type="entry name" value="IRON-REGULATED INNER MEMBRANE PROTEIN-RELATED"/>
    <property type="match status" value="1"/>
</dbReference>
<proteinExistence type="predicted"/>
<reference evidence="3 4" key="1">
    <citation type="submission" date="2017-10" db="EMBL/GenBank/DDBJ databases">
        <title>Draft genome of Longibacter Salinarum.</title>
        <authorList>
            <person name="Goh K.M."/>
            <person name="Shamsir M.S."/>
            <person name="Lim S.W."/>
        </authorList>
    </citation>
    <scope>NUCLEOTIDE SEQUENCE [LARGE SCALE GENOMIC DNA]</scope>
    <source>
        <strain evidence="3 4">KCTC 52045</strain>
    </source>
</reference>
<comment type="caution">
    <text evidence="3">The sequence shown here is derived from an EMBL/GenBank/DDBJ whole genome shotgun (WGS) entry which is preliminary data.</text>
</comment>
<dbReference type="RefSeq" id="WP_098075874.1">
    <property type="nucleotide sequence ID" value="NZ_PDEQ01000005.1"/>
</dbReference>
<keyword evidence="4" id="KW-1185">Reference proteome</keyword>
<feature type="region of interest" description="Disordered" evidence="1">
    <location>
        <begin position="562"/>
        <end position="584"/>
    </location>
</feature>
<keyword evidence="2" id="KW-0472">Membrane</keyword>
<dbReference type="InterPro" id="IPR005625">
    <property type="entry name" value="PepSY-ass_TM"/>
</dbReference>
<dbReference type="PANTHER" id="PTHR34219:SF8">
    <property type="entry name" value="PEPSY DOMAIN-CONTAINING PROTEIN"/>
    <property type="match status" value="1"/>
</dbReference>
<feature type="transmembrane region" description="Helical" evidence="2">
    <location>
        <begin position="138"/>
        <end position="161"/>
    </location>
</feature>
<feature type="transmembrane region" description="Helical" evidence="2">
    <location>
        <begin position="182"/>
        <end position="205"/>
    </location>
</feature>
<feature type="transmembrane region" description="Helical" evidence="2">
    <location>
        <begin position="334"/>
        <end position="356"/>
    </location>
</feature>
<keyword evidence="2" id="KW-1133">Transmembrane helix</keyword>
<dbReference type="AlphaFoldDB" id="A0A2A8CX07"/>
<sequence length="584" mass="64173">MFSNWRKTLFRLHGWIGINLGLLLFVICLSGTVAVFSNEIDWLLNDDLRAEATDEPIAWDEIEASIDETFPDGVNLGMYAPLEPGFAARAYVALPDGQTRKAYFHPKTGELQGHTSFFNTQRFFRSFHRRFFDGDRGIVLVTLMAIPLLFSALSGLLYYKGWLKQLFTVRRDKGRRLFGSDLHKVAGIWGLLFTILIAATGIFYFTEVVFTGTGNYQALHAEPLPNVPAETLPDYGGRATMLSAGVLADRARAALPGLDVRGVRLPLGPTDAASVTGQMGNPITRDRANEVHVNPYTGAVLGVQRSSELGVVPFITDAADPLHFGYFGSFWTKALWFVFGLMLSFSILTGAYVWVVRSEPSHRTAKADREDGLSLRPFPWLRGAVVSVALTLVYCGVVVSSTIDGIQYYAPQNTGHVPVTSIANGDLRADLLCTKPCDLQDGSTMALRFEGKDMPNPKAVTLTTADGDTISLNAYQQYHRGEVTTAPGTAMTLSLATWDAPPVQKQFEAPSPVPDDQMTTAAAWPEAAPGVWWVVGGFVLLTVSSIGTWLWGVWRAFQSSQSKMQRKRRRSTTPRPDVKLPPTA</sequence>
<feature type="transmembrane region" description="Helical" evidence="2">
    <location>
        <begin position="12"/>
        <end position="36"/>
    </location>
</feature>
<dbReference type="Proteomes" id="UP000220102">
    <property type="component" value="Unassembled WGS sequence"/>
</dbReference>
<evidence type="ECO:0000256" key="2">
    <source>
        <dbReference type="SAM" id="Phobius"/>
    </source>
</evidence>
<evidence type="ECO:0008006" key="5">
    <source>
        <dbReference type="Google" id="ProtNLM"/>
    </source>
</evidence>
<dbReference type="EMBL" id="PDEQ01000005">
    <property type="protein sequence ID" value="PEN13279.1"/>
    <property type="molecule type" value="Genomic_DNA"/>
</dbReference>
<evidence type="ECO:0000313" key="4">
    <source>
        <dbReference type="Proteomes" id="UP000220102"/>
    </source>
</evidence>
<accession>A0A2A8CX07</accession>
<protein>
    <recommendedName>
        <fullName evidence="5">Peptidase</fullName>
    </recommendedName>
</protein>
<evidence type="ECO:0000256" key="1">
    <source>
        <dbReference type="SAM" id="MobiDB-lite"/>
    </source>
</evidence>
<feature type="transmembrane region" description="Helical" evidence="2">
    <location>
        <begin position="531"/>
        <end position="557"/>
    </location>
</feature>
<dbReference type="Pfam" id="PF03929">
    <property type="entry name" value="PepSY_TM"/>
    <property type="match status" value="1"/>
</dbReference>
<feature type="transmembrane region" description="Helical" evidence="2">
    <location>
        <begin position="377"/>
        <end position="399"/>
    </location>
</feature>